<dbReference type="InterPro" id="IPR004119">
    <property type="entry name" value="EcKL"/>
</dbReference>
<dbReference type="OrthoDB" id="190089at2759"/>
<proteinExistence type="predicted"/>
<dbReference type="Pfam" id="PF02958">
    <property type="entry name" value="EcKL"/>
    <property type="match status" value="1"/>
</dbReference>
<keyword evidence="2" id="KW-1185">Reference proteome</keyword>
<gene>
    <name evidence="3 4" type="primary">LOC115891616</name>
</gene>
<dbReference type="RefSeq" id="XP_030767989.1">
    <property type="nucleotide sequence ID" value="XM_030912129.1"/>
</dbReference>
<dbReference type="SUPFAM" id="SSF56112">
    <property type="entry name" value="Protein kinase-like (PK-like)"/>
    <property type="match status" value="1"/>
</dbReference>
<dbReference type="Proteomes" id="UP000504635">
    <property type="component" value="Unplaced"/>
</dbReference>
<dbReference type="InterPro" id="IPR011009">
    <property type="entry name" value="Kinase-like_dom_sf"/>
</dbReference>
<name>A0A6J2YYT3_SITOR</name>
<dbReference type="AlphaFoldDB" id="A0A6J2YYT3"/>
<accession>A0A6J2YYT3</accession>
<evidence type="ECO:0000313" key="2">
    <source>
        <dbReference type="Proteomes" id="UP000504635"/>
    </source>
</evidence>
<dbReference type="KEGG" id="soy:115891616"/>
<dbReference type="InterPro" id="IPR015897">
    <property type="entry name" value="CHK_kinase-like"/>
</dbReference>
<dbReference type="GeneID" id="115891616"/>
<evidence type="ECO:0000313" key="4">
    <source>
        <dbReference type="RefSeq" id="XP_030767990.1"/>
    </source>
</evidence>
<dbReference type="Gene3D" id="3.90.1200.10">
    <property type="match status" value="1"/>
</dbReference>
<dbReference type="SMART" id="SM00587">
    <property type="entry name" value="CHK"/>
    <property type="match status" value="1"/>
</dbReference>
<dbReference type="PANTHER" id="PTHR11012:SF48">
    <property type="entry name" value="CHK KINASE-LIKE DOMAIN-CONTAINING PROTEIN-RELATED"/>
    <property type="match status" value="1"/>
</dbReference>
<dbReference type="RefSeq" id="XP_030767990.1">
    <property type="nucleotide sequence ID" value="XM_030912130.1"/>
</dbReference>
<feature type="domain" description="CHK kinase-like" evidence="1">
    <location>
        <begin position="121"/>
        <end position="326"/>
    </location>
</feature>
<organism evidence="2 4">
    <name type="scientific">Sitophilus oryzae</name>
    <name type="common">Rice weevil</name>
    <name type="synonym">Curculio oryzae</name>
    <dbReference type="NCBI Taxonomy" id="7048"/>
    <lineage>
        <taxon>Eukaryota</taxon>
        <taxon>Metazoa</taxon>
        <taxon>Ecdysozoa</taxon>
        <taxon>Arthropoda</taxon>
        <taxon>Hexapoda</taxon>
        <taxon>Insecta</taxon>
        <taxon>Pterygota</taxon>
        <taxon>Neoptera</taxon>
        <taxon>Endopterygota</taxon>
        <taxon>Coleoptera</taxon>
        <taxon>Polyphaga</taxon>
        <taxon>Cucujiformia</taxon>
        <taxon>Curculionidae</taxon>
        <taxon>Dryophthorinae</taxon>
        <taxon>Sitophilus</taxon>
    </lineage>
</organism>
<evidence type="ECO:0000313" key="3">
    <source>
        <dbReference type="RefSeq" id="XP_030767989.1"/>
    </source>
</evidence>
<sequence length="419" mass="48767">MSLEISRDDILTALVTKLGTSNLEILSYDTSYVEEKVGLLGDHGFVRVNVLNRDSNNEINVSFFTKLFPKQECLKGFAEGAGSFTREEFVYDLFSDFRNDKIDIITKCTPRCYVYQPNNYLLLDNLLEEGYKMPDKSKCFDFSTVLVVLESLAQLHASSLIYEEQKSNRSGEIFRILHGNEERLKDTLYCDSDDFPNKDSVDATFKCIQSEIRLFQMPETLKNGKNFMKRVEELFPRIYRLVESSKKHRNVLCHGDLWASNCMLKENEDGTVVSCKLVDFQSGRYVPPAHDVMSFLYLNTSRQLRQERMYEAIGIYYNYLEKYLKNAGFAINKIITFDAFLDSCEEQKLFGVLLAANIIPLILADRDIVENFLCDNELYNKVFRGDRSILFYENQKYKWYVERAKESIEDLREQCEQVA</sequence>
<evidence type="ECO:0000259" key="1">
    <source>
        <dbReference type="SMART" id="SM00587"/>
    </source>
</evidence>
<protein>
    <submittedName>
        <fullName evidence="3 4">Uncharacterized protein LOC115891616</fullName>
    </submittedName>
</protein>
<dbReference type="PANTHER" id="PTHR11012">
    <property type="entry name" value="PROTEIN KINASE-LIKE DOMAIN-CONTAINING"/>
    <property type="match status" value="1"/>
</dbReference>
<reference evidence="3 4" key="1">
    <citation type="submission" date="2025-04" db="UniProtKB">
        <authorList>
            <consortium name="RefSeq"/>
        </authorList>
    </citation>
    <scope>IDENTIFICATION</scope>
    <source>
        <tissue evidence="3 4">Gonads</tissue>
    </source>
</reference>